<organism evidence="5 6">
    <name type="scientific">Ferrigenium kumadai</name>
    <dbReference type="NCBI Taxonomy" id="1682490"/>
    <lineage>
        <taxon>Bacteria</taxon>
        <taxon>Pseudomonadati</taxon>
        <taxon>Pseudomonadota</taxon>
        <taxon>Betaproteobacteria</taxon>
        <taxon>Nitrosomonadales</taxon>
        <taxon>Gallionellaceae</taxon>
        <taxon>Ferrigenium</taxon>
    </lineage>
</organism>
<evidence type="ECO:0000256" key="2">
    <source>
        <dbReference type="ARBA" id="ARBA00022676"/>
    </source>
</evidence>
<evidence type="ECO:0000259" key="4">
    <source>
        <dbReference type="Pfam" id="PF00535"/>
    </source>
</evidence>
<name>A0AAN1T0Q0_9PROT</name>
<comment type="similarity">
    <text evidence="1">Belongs to the glycosyltransferase 2 family.</text>
</comment>
<dbReference type="Proteomes" id="UP001319121">
    <property type="component" value="Chromosome"/>
</dbReference>
<sequence length="275" mass="30852">MVVVDNTPEEDRILGLKEFYGNDARISVIENPANVGIAAALNQGLAFALEYGYEWIITLDQDTKCYPNMVQTLLQVYEACGAKPAVIGGNYYDLRKGRLRLPAGEGLFLEQKAVITAGSLINTSLARAIGGFREDYFIDQVDHEFCLRARANGYRVFISRIPVMEHGIGGADSPLIPLLGIVLPDHSPLRKYYIVRNTLVGVMDYWRHEPLWCLHRLARLLFELASIVVLQKDRFSKLHAFAAGVMDGMLGRMGPCRREWLCRQPCAKNESPSIH</sequence>
<evidence type="ECO:0000256" key="3">
    <source>
        <dbReference type="ARBA" id="ARBA00022679"/>
    </source>
</evidence>
<keyword evidence="2" id="KW-0328">Glycosyltransferase</keyword>
<dbReference type="KEGG" id="fku:FGKAn22_17240"/>
<proteinExistence type="inferred from homology"/>
<accession>A0AAN1T0Q0</accession>
<protein>
    <submittedName>
        <fullName evidence="5">Glycosyl transferase</fullName>
    </submittedName>
</protein>
<dbReference type="SUPFAM" id="SSF53448">
    <property type="entry name" value="Nucleotide-diphospho-sugar transferases"/>
    <property type="match status" value="1"/>
</dbReference>
<dbReference type="PANTHER" id="PTHR43179">
    <property type="entry name" value="RHAMNOSYLTRANSFERASE WBBL"/>
    <property type="match status" value="1"/>
</dbReference>
<gene>
    <name evidence="5" type="ORF">FGKAn22_17240</name>
</gene>
<dbReference type="Gene3D" id="3.90.550.10">
    <property type="entry name" value="Spore Coat Polysaccharide Biosynthesis Protein SpsA, Chain A"/>
    <property type="match status" value="1"/>
</dbReference>
<dbReference type="PANTHER" id="PTHR43179:SF12">
    <property type="entry name" value="GALACTOFURANOSYLTRANSFERASE GLFT2"/>
    <property type="match status" value="1"/>
</dbReference>
<dbReference type="AlphaFoldDB" id="A0AAN1T0Q0"/>
<evidence type="ECO:0000313" key="6">
    <source>
        <dbReference type="Proteomes" id="UP001319121"/>
    </source>
</evidence>
<keyword evidence="3 5" id="KW-0808">Transferase</keyword>
<dbReference type="InterPro" id="IPR001173">
    <property type="entry name" value="Glyco_trans_2-like"/>
</dbReference>
<keyword evidence="6" id="KW-1185">Reference proteome</keyword>
<dbReference type="Pfam" id="PF00535">
    <property type="entry name" value="Glycos_transf_2"/>
    <property type="match status" value="1"/>
</dbReference>
<dbReference type="EMBL" id="AP019536">
    <property type="protein sequence ID" value="BBJ00032.1"/>
    <property type="molecule type" value="Genomic_DNA"/>
</dbReference>
<dbReference type="InterPro" id="IPR029044">
    <property type="entry name" value="Nucleotide-diphossugar_trans"/>
</dbReference>
<dbReference type="GO" id="GO:0016757">
    <property type="term" value="F:glycosyltransferase activity"/>
    <property type="evidence" value="ECO:0007669"/>
    <property type="project" value="UniProtKB-KW"/>
</dbReference>
<evidence type="ECO:0000256" key="1">
    <source>
        <dbReference type="ARBA" id="ARBA00006739"/>
    </source>
</evidence>
<reference evidence="5 6" key="1">
    <citation type="submission" date="2019-03" db="EMBL/GenBank/DDBJ databases">
        <title>Complete genome sequence of Ferrigenium kumadai strain An22, a microaerophilic iron-oxidizing bacterium isolated from a paddy field soil.</title>
        <authorList>
            <person name="Watanabe T."/>
            <person name="Asakawa S."/>
        </authorList>
    </citation>
    <scope>NUCLEOTIDE SEQUENCE [LARGE SCALE GENOMIC DNA]</scope>
    <source>
        <strain evidence="5 6">An22</strain>
    </source>
</reference>
<evidence type="ECO:0000313" key="5">
    <source>
        <dbReference type="EMBL" id="BBJ00032.1"/>
    </source>
</evidence>
<feature type="domain" description="Glycosyltransferase 2-like" evidence="4">
    <location>
        <begin position="2"/>
        <end position="82"/>
    </location>
</feature>